<organism evidence="7">
    <name type="scientific">Dichomitus squalens</name>
    <dbReference type="NCBI Taxonomy" id="114155"/>
    <lineage>
        <taxon>Eukaryota</taxon>
        <taxon>Fungi</taxon>
        <taxon>Dikarya</taxon>
        <taxon>Basidiomycota</taxon>
        <taxon>Agaricomycotina</taxon>
        <taxon>Agaricomycetes</taxon>
        <taxon>Polyporales</taxon>
        <taxon>Polyporaceae</taxon>
        <taxon>Dichomitus</taxon>
    </lineage>
</organism>
<dbReference type="InterPro" id="IPR001128">
    <property type="entry name" value="Cyt_P450"/>
</dbReference>
<reference evidence="7" key="1">
    <citation type="submission" date="2019-01" db="EMBL/GenBank/DDBJ databases">
        <title>Draft genome sequences of three monokaryotic isolates of the white-rot basidiomycete fungus Dichomitus squalens.</title>
        <authorList>
            <consortium name="DOE Joint Genome Institute"/>
            <person name="Lopez S.C."/>
            <person name="Andreopoulos B."/>
            <person name="Pangilinan J."/>
            <person name="Lipzen A."/>
            <person name="Riley R."/>
            <person name="Ahrendt S."/>
            <person name="Ng V."/>
            <person name="Barry K."/>
            <person name="Daum C."/>
            <person name="Grigoriev I.V."/>
            <person name="Hilden K.S."/>
            <person name="Makela M.R."/>
            <person name="de Vries R.P."/>
        </authorList>
    </citation>
    <scope>NUCLEOTIDE SEQUENCE [LARGE SCALE GENOMIC DNA]</scope>
    <source>
        <strain evidence="7">OM18370.1</strain>
    </source>
</reference>
<comment type="cofactor">
    <cofactor evidence="5">
        <name>heme</name>
        <dbReference type="ChEBI" id="CHEBI:30413"/>
    </cofactor>
</comment>
<evidence type="ECO:0000256" key="3">
    <source>
        <dbReference type="ARBA" id="ARBA00023002"/>
    </source>
</evidence>
<dbReference type="PRINTS" id="PR00385">
    <property type="entry name" value="P450"/>
</dbReference>
<accession>A0A4Q9MY98</accession>
<dbReference type="InterPro" id="IPR002401">
    <property type="entry name" value="Cyt_P450_E_grp-I"/>
</dbReference>
<dbReference type="GO" id="GO:0016705">
    <property type="term" value="F:oxidoreductase activity, acting on paired donors, with incorporation or reduction of molecular oxygen"/>
    <property type="evidence" value="ECO:0007669"/>
    <property type="project" value="InterPro"/>
</dbReference>
<evidence type="ECO:0000256" key="5">
    <source>
        <dbReference type="PIRSR" id="PIRSR602401-1"/>
    </source>
</evidence>
<dbReference type="PRINTS" id="PR00463">
    <property type="entry name" value="EP450I"/>
</dbReference>
<dbReference type="Pfam" id="PF00067">
    <property type="entry name" value="p450"/>
    <property type="match status" value="1"/>
</dbReference>
<gene>
    <name evidence="7" type="ORF">BD311DRAFT_753030</name>
</gene>
<dbReference type="OrthoDB" id="1470350at2759"/>
<protein>
    <submittedName>
        <fullName evidence="7">Cytochrome P450</fullName>
    </submittedName>
</protein>
<dbReference type="PANTHER" id="PTHR24296">
    <property type="entry name" value="CYTOCHROME P450"/>
    <property type="match status" value="1"/>
</dbReference>
<evidence type="ECO:0000313" key="7">
    <source>
        <dbReference type="EMBL" id="TBU31306.1"/>
    </source>
</evidence>
<evidence type="ECO:0000256" key="1">
    <source>
        <dbReference type="ARBA" id="ARBA00010617"/>
    </source>
</evidence>
<keyword evidence="2 5" id="KW-0479">Metal-binding</keyword>
<dbReference type="GO" id="GO:0005506">
    <property type="term" value="F:iron ion binding"/>
    <property type="evidence" value="ECO:0007669"/>
    <property type="project" value="InterPro"/>
</dbReference>
<dbReference type="GO" id="GO:0004497">
    <property type="term" value="F:monooxygenase activity"/>
    <property type="evidence" value="ECO:0007669"/>
    <property type="project" value="UniProtKB-KW"/>
</dbReference>
<name>A0A4Q9MY98_9APHY</name>
<dbReference type="PROSITE" id="PS00086">
    <property type="entry name" value="CYTOCHROME_P450"/>
    <property type="match status" value="1"/>
</dbReference>
<keyword evidence="4 5" id="KW-0408">Iron</keyword>
<dbReference type="Proteomes" id="UP000292957">
    <property type="component" value="Unassembled WGS sequence"/>
</dbReference>
<dbReference type="GO" id="GO:0020037">
    <property type="term" value="F:heme binding"/>
    <property type="evidence" value="ECO:0007669"/>
    <property type="project" value="InterPro"/>
</dbReference>
<dbReference type="SUPFAM" id="SSF48264">
    <property type="entry name" value="Cytochrome P450"/>
    <property type="match status" value="1"/>
</dbReference>
<keyword evidence="3 6" id="KW-0560">Oxidoreductase</keyword>
<proteinExistence type="inferred from homology"/>
<keyword evidence="6" id="KW-0503">Monooxygenase</keyword>
<evidence type="ECO:0000256" key="6">
    <source>
        <dbReference type="RuleBase" id="RU000461"/>
    </source>
</evidence>
<dbReference type="Gene3D" id="1.10.630.10">
    <property type="entry name" value="Cytochrome P450"/>
    <property type="match status" value="1"/>
</dbReference>
<dbReference type="InterPro" id="IPR017972">
    <property type="entry name" value="Cyt_P450_CS"/>
</dbReference>
<evidence type="ECO:0000256" key="4">
    <source>
        <dbReference type="ARBA" id="ARBA00023004"/>
    </source>
</evidence>
<sequence length="529" mass="59575">MSLLSSLDTWMLALVVLSFSGALLCIAYPDRLVTTNARPDLPGPTGHPLFGNLLQAIPWQGRILDWFDHLLSSYGPFCTFTLLPWGRGILINRPEWLAHIKQADMKAYSRGPYAIEIFTEFPGGRTPVASEGAQWRLARKSIYPIFTVKSFTEHVSHAMNEIVPMARALLLSASKRDVPIDWSDFAGRIAITIFTLSHMNHHANVLQGDVTCLDRDDPLRDALAVLNRVSAKRLFNPAWRFTELLNGDRFRFSRARSYIRGLVDQIVRARQAHATEKSKETAPIHADFLSVLLEDPAFNDPILIRDIMVTMLFAGRDNTQNVLAWALYSIMAAPEWIDRLREEATANRHPTHEVDYSEVSRYHVHLAVFFETVRLWPGLPKNARLALQDDVLPALPEYGLPAVKIEKGDYVFWSDYHMMRSSEVWGPTANMFDPGRHLDSEGHFTKPAAPKFNCFGAGPRFCPGQQLVMYEFVAALAGILPYFDFAPSERPTTSGLTYEKPELAEAFTASLTVPLIVDVRVREGIELGV</sequence>
<comment type="similarity">
    <text evidence="1 6">Belongs to the cytochrome P450 family.</text>
</comment>
<dbReference type="GO" id="GO:0006629">
    <property type="term" value="P:lipid metabolic process"/>
    <property type="evidence" value="ECO:0007669"/>
    <property type="project" value="UniProtKB-ARBA"/>
</dbReference>
<keyword evidence="5 6" id="KW-0349">Heme</keyword>
<dbReference type="InterPro" id="IPR036396">
    <property type="entry name" value="Cyt_P450_sf"/>
</dbReference>
<feature type="binding site" description="axial binding residue" evidence="5">
    <location>
        <position position="462"/>
    </location>
    <ligand>
        <name>heme</name>
        <dbReference type="ChEBI" id="CHEBI:30413"/>
    </ligand>
    <ligandPart>
        <name>Fe</name>
        <dbReference type="ChEBI" id="CHEBI:18248"/>
    </ligandPart>
</feature>
<evidence type="ECO:0000256" key="2">
    <source>
        <dbReference type="ARBA" id="ARBA00022723"/>
    </source>
</evidence>
<dbReference type="EMBL" id="ML143400">
    <property type="protein sequence ID" value="TBU31306.1"/>
    <property type="molecule type" value="Genomic_DNA"/>
</dbReference>
<dbReference type="AlphaFoldDB" id="A0A4Q9MY98"/>